<feature type="compositionally biased region" description="Low complexity" evidence="1">
    <location>
        <begin position="1"/>
        <end position="19"/>
    </location>
</feature>
<dbReference type="Proteomes" id="UP001501265">
    <property type="component" value="Unassembled WGS sequence"/>
</dbReference>
<keyword evidence="3" id="KW-1185">Reference proteome</keyword>
<evidence type="ECO:0000313" key="2">
    <source>
        <dbReference type="EMBL" id="GAA4820795.1"/>
    </source>
</evidence>
<protein>
    <submittedName>
        <fullName evidence="2">Uncharacterized protein</fullName>
    </submittedName>
</protein>
<proteinExistence type="predicted"/>
<dbReference type="EMBL" id="BAABIG010000080">
    <property type="protein sequence ID" value="GAA4820795.1"/>
    <property type="molecule type" value="Genomic_DNA"/>
</dbReference>
<organism evidence="2 3">
    <name type="scientific">Streptomyces ziwulingensis</name>
    <dbReference type="NCBI Taxonomy" id="1045501"/>
    <lineage>
        <taxon>Bacteria</taxon>
        <taxon>Bacillati</taxon>
        <taxon>Actinomycetota</taxon>
        <taxon>Actinomycetes</taxon>
        <taxon>Kitasatosporales</taxon>
        <taxon>Streptomycetaceae</taxon>
        <taxon>Streptomyces</taxon>
    </lineage>
</organism>
<name>A0ABP9CWB9_9ACTN</name>
<sequence length="75" mass="7748">MSAKTGSAPAIATAAATSTFPKAGTMTSSPTPTPAALSIAAVPMTPMVGAERERQVTDNKKGLDPEQKFRVQPFE</sequence>
<gene>
    <name evidence="2" type="ORF">GCM10023220_62440</name>
</gene>
<evidence type="ECO:0000256" key="1">
    <source>
        <dbReference type="SAM" id="MobiDB-lite"/>
    </source>
</evidence>
<reference evidence="3" key="1">
    <citation type="journal article" date="2019" name="Int. J. Syst. Evol. Microbiol.">
        <title>The Global Catalogue of Microorganisms (GCM) 10K type strain sequencing project: providing services to taxonomists for standard genome sequencing and annotation.</title>
        <authorList>
            <consortium name="The Broad Institute Genomics Platform"/>
            <consortium name="The Broad Institute Genome Sequencing Center for Infectious Disease"/>
            <person name="Wu L."/>
            <person name="Ma J."/>
        </authorList>
    </citation>
    <scope>NUCLEOTIDE SEQUENCE [LARGE SCALE GENOMIC DNA]</scope>
    <source>
        <strain evidence="3">JCM 18081</strain>
    </source>
</reference>
<feature type="region of interest" description="Disordered" evidence="1">
    <location>
        <begin position="52"/>
        <end position="75"/>
    </location>
</feature>
<evidence type="ECO:0000313" key="3">
    <source>
        <dbReference type="Proteomes" id="UP001501265"/>
    </source>
</evidence>
<feature type="region of interest" description="Disordered" evidence="1">
    <location>
        <begin position="1"/>
        <end position="33"/>
    </location>
</feature>
<accession>A0ABP9CWB9</accession>
<comment type="caution">
    <text evidence="2">The sequence shown here is derived from an EMBL/GenBank/DDBJ whole genome shotgun (WGS) entry which is preliminary data.</text>
</comment>
<feature type="compositionally biased region" description="Basic and acidic residues" evidence="1">
    <location>
        <begin position="52"/>
        <end position="69"/>
    </location>
</feature>